<evidence type="ECO:0000313" key="3">
    <source>
        <dbReference type="Proteomes" id="UP000182114"/>
    </source>
</evidence>
<accession>A0A1G7CQS9</accession>
<protein>
    <submittedName>
        <fullName evidence="2">Uncharacterized protein</fullName>
    </submittedName>
</protein>
<gene>
    <name evidence="2" type="ORF">SAMN04487992_10155</name>
</gene>
<feature type="signal peptide" evidence="1">
    <location>
        <begin position="1"/>
        <end position="24"/>
    </location>
</feature>
<dbReference type="eggNOG" id="ENOG50311F1">
    <property type="taxonomic scope" value="Bacteria"/>
</dbReference>
<dbReference type="AlphaFoldDB" id="A0A1G7CQS9"/>
<dbReference type="RefSeq" id="WP_139150182.1">
    <property type="nucleotide sequence ID" value="NZ_FNBD01000001.1"/>
</dbReference>
<keyword evidence="3" id="KW-1185">Reference proteome</keyword>
<evidence type="ECO:0000313" key="2">
    <source>
        <dbReference type="EMBL" id="SDE41120.1"/>
    </source>
</evidence>
<dbReference type="EMBL" id="FNBD01000001">
    <property type="protein sequence ID" value="SDE41120.1"/>
    <property type="molecule type" value="Genomic_DNA"/>
</dbReference>
<dbReference type="Proteomes" id="UP000182114">
    <property type="component" value="Unassembled WGS sequence"/>
</dbReference>
<reference evidence="3" key="1">
    <citation type="submission" date="2016-10" db="EMBL/GenBank/DDBJ databases">
        <authorList>
            <person name="Varghese N."/>
            <person name="Submissions S."/>
        </authorList>
    </citation>
    <scope>NUCLEOTIDE SEQUENCE [LARGE SCALE GENOMIC DNA]</scope>
    <source>
        <strain evidence="3">DSM 24729</strain>
    </source>
</reference>
<proteinExistence type="predicted"/>
<evidence type="ECO:0000256" key="1">
    <source>
        <dbReference type="SAM" id="SignalP"/>
    </source>
</evidence>
<sequence length="122" mass="13796">MRKMLWFRSLLFLLLCSSFQGSYAAVKIEAKHDNLDVAVILDQTAVQDRFTINVDALNVLWENTTSSNPDSTVNLHIGSSFNPLENLCICKNQIALLYISSGGFIDLNFDTHQIAYHFHSFP</sequence>
<feature type="chain" id="PRO_5010299703" evidence="1">
    <location>
        <begin position="25"/>
        <end position="122"/>
    </location>
</feature>
<name>A0A1G7CQS9_9FLAO</name>
<organism evidence="2 3">
    <name type="scientific">Cellulophaga baltica</name>
    <dbReference type="NCBI Taxonomy" id="76594"/>
    <lineage>
        <taxon>Bacteria</taxon>
        <taxon>Pseudomonadati</taxon>
        <taxon>Bacteroidota</taxon>
        <taxon>Flavobacteriia</taxon>
        <taxon>Flavobacteriales</taxon>
        <taxon>Flavobacteriaceae</taxon>
        <taxon>Cellulophaga</taxon>
    </lineage>
</organism>
<keyword evidence="1" id="KW-0732">Signal</keyword>